<sequence length="168" mass="18791">MHAFMRCLAASMFLVFACAECSGQTYPDGTLVMSRLKGRFGNFLSRVTGTHYTHTAIVIDGEVCESTFPRAKCTPLNRYAAGKPWIVRYVPPSEPLTPTQTQGIRDYVRRNVGRRYGLKQFFNPNSHPDGRIYCSQFAHGAVSSAGFQLPAKSWHTPDRLLHGSPIHQ</sequence>
<dbReference type="Gene3D" id="3.90.1720.10">
    <property type="entry name" value="endopeptidase domain like (from Nostoc punctiforme)"/>
    <property type="match status" value="1"/>
</dbReference>
<organism evidence="2 3">
    <name type="scientific">Aporhodopirellula rubra</name>
    <dbReference type="NCBI Taxonomy" id="980271"/>
    <lineage>
        <taxon>Bacteria</taxon>
        <taxon>Pseudomonadati</taxon>
        <taxon>Planctomycetota</taxon>
        <taxon>Planctomycetia</taxon>
        <taxon>Pirellulales</taxon>
        <taxon>Pirellulaceae</taxon>
        <taxon>Aporhodopirellula</taxon>
    </lineage>
</organism>
<dbReference type="Proteomes" id="UP000536179">
    <property type="component" value="Unassembled WGS sequence"/>
</dbReference>
<protein>
    <submittedName>
        <fullName evidence="2">Uncharacterized protein YycO</fullName>
    </submittedName>
</protein>
<dbReference type="SUPFAM" id="SSF54001">
    <property type="entry name" value="Cysteine proteinases"/>
    <property type="match status" value="1"/>
</dbReference>
<dbReference type="AlphaFoldDB" id="A0A7W5DWR6"/>
<evidence type="ECO:0000313" key="2">
    <source>
        <dbReference type="EMBL" id="MBB3205468.1"/>
    </source>
</evidence>
<keyword evidence="3" id="KW-1185">Reference proteome</keyword>
<reference evidence="2 3" key="1">
    <citation type="submission" date="2020-08" db="EMBL/GenBank/DDBJ databases">
        <title>Genomic Encyclopedia of Type Strains, Phase III (KMG-III): the genomes of soil and plant-associated and newly described type strains.</title>
        <authorList>
            <person name="Whitman W."/>
        </authorList>
    </citation>
    <scope>NUCLEOTIDE SEQUENCE [LARGE SCALE GENOMIC DNA]</scope>
    <source>
        <strain evidence="2 3">CECT 8075</strain>
    </source>
</reference>
<comment type="caution">
    <text evidence="2">The sequence shown here is derived from an EMBL/GenBank/DDBJ whole genome shotgun (WGS) entry which is preliminary data.</text>
</comment>
<evidence type="ECO:0000256" key="1">
    <source>
        <dbReference type="SAM" id="SignalP"/>
    </source>
</evidence>
<feature type="signal peptide" evidence="1">
    <location>
        <begin position="1"/>
        <end position="17"/>
    </location>
</feature>
<dbReference type="EMBL" id="JACHXU010000003">
    <property type="protein sequence ID" value="MBB3205468.1"/>
    <property type="molecule type" value="Genomic_DNA"/>
</dbReference>
<dbReference type="InterPro" id="IPR038765">
    <property type="entry name" value="Papain-like_cys_pep_sf"/>
</dbReference>
<dbReference type="PROSITE" id="PS51257">
    <property type="entry name" value="PROKAR_LIPOPROTEIN"/>
    <property type="match status" value="1"/>
</dbReference>
<gene>
    <name evidence="2" type="ORF">FHS27_001268</name>
</gene>
<accession>A0A7W5DWR6</accession>
<keyword evidence="1" id="KW-0732">Signal</keyword>
<dbReference type="RefSeq" id="WP_184303042.1">
    <property type="nucleotide sequence ID" value="NZ_JACHXU010000003.1"/>
</dbReference>
<evidence type="ECO:0000313" key="3">
    <source>
        <dbReference type="Proteomes" id="UP000536179"/>
    </source>
</evidence>
<proteinExistence type="predicted"/>
<feature type="chain" id="PRO_5030607058" evidence="1">
    <location>
        <begin position="18"/>
        <end position="168"/>
    </location>
</feature>
<name>A0A7W5DWR6_9BACT</name>